<feature type="transmembrane region" description="Helical" evidence="1">
    <location>
        <begin position="109"/>
        <end position="130"/>
    </location>
</feature>
<keyword evidence="1" id="KW-0812">Transmembrane</keyword>
<protein>
    <recommendedName>
        <fullName evidence="2">Heparan-alpha-glucosaminide N-acetyltransferase catalytic domain-containing protein</fullName>
    </recommendedName>
</protein>
<dbReference type="PANTHER" id="PTHR40407">
    <property type="entry name" value="MEMBRANE PROTEIN-LIKE PROTEIN"/>
    <property type="match status" value="1"/>
</dbReference>
<dbReference type="AlphaFoldDB" id="A0A2A2JXB9"/>
<feature type="transmembrane region" description="Helical" evidence="1">
    <location>
        <begin position="76"/>
        <end position="97"/>
    </location>
</feature>
<comment type="caution">
    <text evidence="3">The sequence shown here is derived from an EMBL/GenBank/DDBJ whole genome shotgun (WGS) entry which is preliminary data.</text>
</comment>
<sequence length="255" mass="28072">MTAALPATVTMVADTGERRAARPTTRLRLQGIDALRGFVMLVMLLDHLRETWFLHVPVPDPVDARVILPALYLGRLAASLCAPVFVVLTGLSAYLFYTRHTLAETRAFLVKRGLVLMALDVFFLSELYWGVASPTIWLQVMWCIGVCMIVLAALIGLPRRVLLAVGLAIVCGHNLLDPIHLRAGDPLFPLWAMLHQRDVIALPFGLVAKTTYPVLPWIGVILLGWSIGPWFGGDVPAAALSWRSPNIRPRCCSCC</sequence>
<feature type="transmembrane region" description="Helical" evidence="1">
    <location>
        <begin position="136"/>
        <end position="154"/>
    </location>
</feature>
<evidence type="ECO:0000256" key="1">
    <source>
        <dbReference type="SAM" id="Phobius"/>
    </source>
</evidence>
<organism evidence="3 4">
    <name type="scientific">Diploscapter pachys</name>
    <dbReference type="NCBI Taxonomy" id="2018661"/>
    <lineage>
        <taxon>Eukaryota</taxon>
        <taxon>Metazoa</taxon>
        <taxon>Ecdysozoa</taxon>
        <taxon>Nematoda</taxon>
        <taxon>Chromadorea</taxon>
        <taxon>Rhabditida</taxon>
        <taxon>Rhabditina</taxon>
        <taxon>Rhabditomorpha</taxon>
        <taxon>Rhabditoidea</taxon>
        <taxon>Rhabditidae</taxon>
        <taxon>Diploscapter</taxon>
    </lineage>
</organism>
<name>A0A2A2JXB9_9BILA</name>
<reference evidence="3 4" key="1">
    <citation type="journal article" date="2017" name="Curr. Biol.">
        <title>Genome architecture and evolution of a unichromosomal asexual nematode.</title>
        <authorList>
            <person name="Fradin H."/>
            <person name="Zegar C."/>
            <person name="Gutwein M."/>
            <person name="Lucas J."/>
            <person name="Kovtun M."/>
            <person name="Corcoran D."/>
            <person name="Baugh L.R."/>
            <person name="Kiontke K."/>
            <person name="Gunsalus K."/>
            <person name="Fitch D.H."/>
            <person name="Piano F."/>
        </authorList>
    </citation>
    <scope>NUCLEOTIDE SEQUENCE [LARGE SCALE GENOMIC DNA]</scope>
    <source>
        <strain evidence="3">PF1309</strain>
    </source>
</reference>
<evidence type="ECO:0000313" key="3">
    <source>
        <dbReference type="EMBL" id="PAV66232.1"/>
    </source>
</evidence>
<keyword evidence="1" id="KW-1133">Transmembrane helix</keyword>
<dbReference type="OrthoDB" id="2505607at2759"/>
<accession>A0A2A2JXB9</accession>
<evidence type="ECO:0000259" key="2">
    <source>
        <dbReference type="Pfam" id="PF07786"/>
    </source>
</evidence>
<keyword evidence="4" id="KW-1185">Reference proteome</keyword>
<dbReference type="Pfam" id="PF07786">
    <property type="entry name" value="HGSNAT_cat"/>
    <property type="match status" value="1"/>
</dbReference>
<dbReference type="PANTHER" id="PTHR40407:SF1">
    <property type="entry name" value="HEPARAN-ALPHA-GLUCOSAMINIDE N-ACETYLTRANSFERASE CATALYTIC DOMAIN-CONTAINING PROTEIN"/>
    <property type="match status" value="1"/>
</dbReference>
<feature type="domain" description="Heparan-alpha-glucosaminide N-acetyltransferase catalytic" evidence="2">
    <location>
        <begin position="28"/>
        <end position="234"/>
    </location>
</feature>
<keyword evidence="1" id="KW-0472">Membrane</keyword>
<gene>
    <name evidence="3" type="ORF">WR25_23717</name>
</gene>
<dbReference type="InterPro" id="IPR012429">
    <property type="entry name" value="HGSNAT_cat"/>
</dbReference>
<evidence type="ECO:0000313" key="4">
    <source>
        <dbReference type="Proteomes" id="UP000218231"/>
    </source>
</evidence>
<dbReference type="EMBL" id="LIAE01010139">
    <property type="protein sequence ID" value="PAV66232.1"/>
    <property type="molecule type" value="Genomic_DNA"/>
</dbReference>
<feature type="transmembrane region" description="Helical" evidence="1">
    <location>
        <begin position="161"/>
        <end position="181"/>
    </location>
</feature>
<dbReference type="Proteomes" id="UP000218231">
    <property type="component" value="Unassembled WGS sequence"/>
</dbReference>
<proteinExistence type="predicted"/>